<dbReference type="GO" id="GO:0004326">
    <property type="term" value="F:tetrahydrofolylpolyglutamate synthase activity"/>
    <property type="evidence" value="ECO:0007669"/>
    <property type="project" value="UniProtKB-EC"/>
</dbReference>
<accession>A0A379GFT7</accession>
<dbReference type="FunFam" id="3.90.190.20:FF:000005">
    <property type="entry name" value="Dihydrofolate synthase/folylpolyglutamate synthase"/>
    <property type="match status" value="1"/>
</dbReference>
<dbReference type="Proteomes" id="UP000254191">
    <property type="component" value="Unassembled WGS sequence"/>
</dbReference>
<evidence type="ECO:0000256" key="7">
    <source>
        <dbReference type="ARBA" id="ARBA00019357"/>
    </source>
</evidence>
<evidence type="ECO:0000256" key="17">
    <source>
        <dbReference type="ARBA" id="ARBA00049161"/>
    </source>
</evidence>
<dbReference type="FunFam" id="3.40.1190.10:FF:000004">
    <property type="entry name" value="Dihydrofolate synthase/folylpolyglutamate synthase"/>
    <property type="match status" value="1"/>
</dbReference>
<evidence type="ECO:0000256" key="16">
    <source>
        <dbReference type="ARBA" id="ARBA00049035"/>
    </source>
</evidence>
<reference evidence="21" key="2">
    <citation type="submission" date="2023-06" db="EMBL/GenBank/DDBJ databases">
        <authorList>
            <consortium name="Clinical and Environmental Microbiology Branch: Whole genome sequencing antimicrobial resistance pathogens in the healthcare setting"/>
        </authorList>
    </citation>
    <scope>NUCLEOTIDE SEQUENCE</scope>
    <source>
        <strain evidence="21">Microbial</strain>
    </source>
</reference>
<evidence type="ECO:0000256" key="10">
    <source>
        <dbReference type="ARBA" id="ARBA00022741"/>
    </source>
</evidence>
<comment type="function">
    <text evidence="2 18">Functions in two distinct reactions of the de novo folate biosynthetic pathway. Catalyzes the addition of a glutamate residue to dihydropteroate (7,8-dihydropteroate or H2Pte) to form dihydrofolate (7,8-dihydrofolate monoglutamate or H2Pte-Glu). Also catalyzes successive additions of L-glutamate to tetrahydrofolate or 10-formyltetrahydrofolate or 5,10-methylenetetrahydrofolate, leading to folylpolyglutamate derivatives.</text>
</comment>
<evidence type="ECO:0000256" key="11">
    <source>
        <dbReference type="ARBA" id="ARBA00022840"/>
    </source>
</evidence>
<dbReference type="Gene3D" id="3.40.1190.10">
    <property type="entry name" value="Mur-like, catalytic domain"/>
    <property type="match status" value="1"/>
</dbReference>
<keyword evidence="12" id="KW-0460">Magnesium</keyword>
<evidence type="ECO:0000256" key="18">
    <source>
        <dbReference type="PIRNR" id="PIRNR001563"/>
    </source>
</evidence>
<dbReference type="EMBL" id="ABKSPD020000002">
    <property type="protein sequence ID" value="EKW9774888.1"/>
    <property type="molecule type" value="Genomic_DNA"/>
</dbReference>
<feature type="domain" description="Mur ligase central" evidence="20">
    <location>
        <begin position="55"/>
        <end position="219"/>
    </location>
</feature>
<evidence type="ECO:0000256" key="1">
    <source>
        <dbReference type="ARBA" id="ARBA00001946"/>
    </source>
</evidence>
<dbReference type="NCBIfam" id="TIGR01499">
    <property type="entry name" value="folC"/>
    <property type="match status" value="1"/>
</dbReference>
<reference evidence="22 23" key="1">
    <citation type="submission" date="2018-06" db="EMBL/GenBank/DDBJ databases">
        <authorList>
            <consortium name="Pathogen Informatics"/>
            <person name="Doyle S."/>
        </authorList>
    </citation>
    <scope>NUCLEOTIDE SEQUENCE [LARGE SCALE GENOMIC DNA]</scope>
    <source>
        <strain evidence="22 23">NCTC11938</strain>
    </source>
</reference>
<evidence type="ECO:0000256" key="6">
    <source>
        <dbReference type="ARBA" id="ARBA00011245"/>
    </source>
</evidence>
<dbReference type="SUPFAM" id="SSF53623">
    <property type="entry name" value="MurD-like peptide ligases, catalytic domain"/>
    <property type="match status" value="1"/>
</dbReference>
<sequence>MSNIITAPQATSPLSVWLSYLEHLHSSAIDMGLERVGKVGQLLNVLRPAPKVITVSGTNGKGTTCHMLESILMASGLKVGVYSSPHLVRYTERVRIQGKELSPADFCQVFAEIEQTRGDISLTFFEYGTLAALKLFQQAQLDVVILEVGLGGRLDATNIVDADIAAITSIALDHTDWLGADREHIGHEKAGIFRKNHYAVVGEPDMPLSIAQVAQQKQAKLFRRGVDWSFSIDGDHWHWRSADKQFEKLPIPNIPLANAGTAMAVIRCLLKSDDKVSQGITHQSIVEGMSKAQLPGRFQIISQHPLVIFDVAHNPHAAGYLAEKLAQLPRYSDTKVRIVVGMLGDKDIAGTLACLSPQADQWYVAPLNEFRGASAQVLAQHLDYPAVFDSVEQAWQQAISEAQKNDIVVVCGSFHTVAHVMELLEKESASGK</sequence>
<evidence type="ECO:0000256" key="9">
    <source>
        <dbReference type="ARBA" id="ARBA00022723"/>
    </source>
</evidence>
<comment type="cofactor">
    <cofactor evidence="1">
        <name>Mg(2+)</name>
        <dbReference type="ChEBI" id="CHEBI:18420"/>
    </cofactor>
</comment>
<comment type="catalytic activity">
    <reaction evidence="16">
        <text>(6R)-5,10-methylenetetrahydrofolyl-(gamma-L-Glu)(n) + L-glutamate + ATP = (6R)-5,10-methylenetetrahydrofolyl-(gamma-L-Glu)(n+1) + ADP + phosphate + H(+)</text>
        <dbReference type="Rhea" id="RHEA:51912"/>
        <dbReference type="Rhea" id="RHEA-COMP:13257"/>
        <dbReference type="Rhea" id="RHEA-COMP:13258"/>
        <dbReference type="ChEBI" id="CHEBI:15378"/>
        <dbReference type="ChEBI" id="CHEBI:29985"/>
        <dbReference type="ChEBI" id="CHEBI:30616"/>
        <dbReference type="ChEBI" id="CHEBI:43474"/>
        <dbReference type="ChEBI" id="CHEBI:136572"/>
        <dbReference type="ChEBI" id="CHEBI:456216"/>
        <dbReference type="EC" id="6.3.2.17"/>
    </reaction>
</comment>
<keyword evidence="10 18" id="KW-0547">Nucleotide-binding</keyword>
<evidence type="ECO:0000313" key="22">
    <source>
        <dbReference type="EMBL" id="SUC39874.1"/>
    </source>
</evidence>
<dbReference type="InterPro" id="IPR004101">
    <property type="entry name" value="Mur_ligase_C"/>
</dbReference>
<dbReference type="InterPro" id="IPR036615">
    <property type="entry name" value="Mur_ligase_C_dom_sf"/>
</dbReference>
<dbReference type="OrthoDB" id="9809356at2"/>
<dbReference type="PROSITE" id="PS01012">
    <property type="entry name" value="FOLYLPOLYGLU_SYNT_2"/>
    <property type="match status" value="1"/>
</dbReference>
<dbReference type="EMBL" id="UGTS01000006">
    <property type="protein sequence ID" value="SUC39874.1"/>
    <property type="molecule type" value="Genomic_DNA"/>
</dbReference>
<dbReference type="UniPathway" id="UPA00077">
    <property type="reaction ID" value="UER00157"/>
</dbReference>
<dbReference type="GO" id="GO:0008841">
    <property type="term" value="F:dihydrofolate synthase activity"/>
    <property type="evidence" value="ECO:0007669"/>
    <property type="project" value="UniProtKB-EC"/>
</dbReference>
<dbReference type="PROSITE" id="PS01011">
    <property type="entry name" value="FOLYLPOLYGLU_SYNT_1"/>
    <property type="match status" value="1"/>
</dbReference>
<comment type="subunit">
    <text evidence="6">Monomer.</text>
</comment>
<evidence type="ECO:0000256" key="12">
    <source>
        <dbReference type="ARBA" id="ARBA00022842"/>
    </source>
</evidence>
<dbReference type="Pfam" id="PF02875">
    <property type="entry name" value="Mur_ligase_C"/>
    <property type="match status" value="1"/>
</dbReference>
<keyword evidence="9" id="KW-0479">Metal-binding</keyword>
<protein>
    <recommendedName>
        <fullName evidence="7 18">Dihydrofolate synthase/folylpolyglutamate synthase</fullName>
    </recommendedName>
</protein>
<comment type="pathway">
    <text evidence="4">Cofactor biosynthesis; tetrahydrofolylpolyglutamate biosynthesis.</text>
</comment>
<dbReference type="InterPro" id="IPR036565">
    <property type="entry name" value="Mur-like_cat_sf"/>
</dbReference>
<dbReference type="SUPFAM" id="SSF53244">
    <property type="entry name" value="MurD-like peptide ligases, peptide-binding domain"/>
    <property type="match status" value="1"/>
</dbReference>
<evidence type="ECO:0000256" key="15">
    <source>
        <dbReference type="ARBA" id="ARBA00047808"/>
    </source>
</evidence>
<proteinExistence type="inferred from homology"/>
<keyword evidence="8 18" id="KW-0436">Ligase</keyword>
<dbReference type="GO" id="GO:0005737">
    <property type="term" value="C:cytoplasm"/>
    <property type="evidence" value="ECO:0007669"/>
    <property type="project" value="TreeGrafter"/>
</dbReference>
<keyword evidence="11 18" id="KW-0067">ATP-binding</keyword>
<evidence type="ECO:0000256" key="2">
    <source>
        <dbReference type="ARBA" id="ARBA00002714"/>
    </source>
</evidence>
<dbReference type="PIRSF" id="PIRSF001563">
    <property type="entry name" value="Folylpolyglu_synth"/>
    <property type="match status" value="1"/>
</dbReference>
<dbReference type="InterPro" id="IPR013221">
    <property type="entry name" value="Mur_ligase_cen"/>
</dbReference>
<organism evidence="22 23">
    <name type="scientific">Proteus mirabilis</name>
    <dbReference type="NCBI Taxonomy" id="584"/>
    <lineage>
        <taxon>Bacteria</taxon>
        <taxon>Pseudomonadati</taxon>
        <taxon>Pseudomonadota</taxon>
        <taxon>Gammaproteobacteria</taxon>
        <taxon>Enterobacterales</taxon>
        <taxon>Morganellaceae</taxon>
        <taxon>Proteus</taxon>
    </lineage>
</organism>
<evidence type="ECO:0000256" key="8">
    <source>
        <dbReference type="ARBA" id="ARBA00022598"/>
    </source>
</evidence>
<dbReference type="AlphaFoldDB" id="A0A379GFT7"/>
<dbReference type="InterPro" id="IPR001645">
    <property type="entry name" value="Folylpolyglutamate_synth"/>
</dbReference>
<evidence type="ECO:0000313" key="21">
    <source>
        <dbReference type="EMBL" id="EKW9774888.1"/>
    </source>
</evidence>
<evidence type="ECO:0000256" key="3">
    <source>
        <dbReference type="ARBA" id="ARBA00004799"/>
    </source>
</evidence>
<dbReference type="GO" id="GO:0046654">
    <property type="term" value="P:tetrahydrofolate biosynthetic process"/>
    <property type="evidence" value="ECO:0007669"/>
    <property type="project" value="UniProtKB-UniPathway"/>
</dbReference>
<dbReference type="KEGG" id="pvl:AOB99_10950"/>
<comment type="catalytic activity">
    <reaction evidence="15">
        <text>10-formyltetrahydrofolyl-(gamma-L-Glu)(n) + L-glutamate + ATP = 10-formyltetrahydrofolyl-(gamma-L-Glu)(n+1) + ADP + phosphate + H(+)</text>
        <dbReference type="Rhea" id="RHEA:51904"/>
        <dbReference type="Rhea" id="RHEA-COMP:13088"/>
        <dbReference type="Rhea" id="RHEA-COMP:14300"/>
        <dbReference type="ChEBI" id="CHEBI:15378"/>
        <dbReference type="ChEBI" id="CHEBI:29985"/>
        <dbReference type="ChEBI" id="CHEBI:30616"/>
        <dbReference type="ChEBI" id="CHEBI:43474"/>
        <dbReference type="ChEBI" id="CHEBI:134413"/>
        <dbReference type="ChEBI" id="CHEBI:456216"/>
        <dbReference type="EC" id="6.3.2.17"/>
    </reaction>
</comment>
<dbReference type="Proteomes" id="UP001171165">
    <property type="component" value="Unassembled WGS sequence"/>
</dbReference>
<comment type="pathway">
    <text evidence="3">Cofactor biosynthesis; tetrahydrofolate biosynthesis; 7,8-dihydrofolate from 2-amino-4-hydroxy-6-hydroxymethyl-7,8-dihydropteridine diphosphate and 4-aminobenzoate: step 2/2.</text>
</comment>
<dbReference type="PANTHER" id="PTHR11136:SF0">
    <property type="entry name" value="DIHYDROFOLATE SYNTHETASE-RELATED"/>
    <property type="match status" value="1"/>
</dbReference>
<comment type="similarity">
    <text evidence="5 18">Belongs to the folylpolyglutamate synthase family.</text>
</comment>
<dbReference type="GO" id="GO:0046872">
    <property type="term" value="F:metal ion binding"/>
    <property type="evidence" value="ECO:0007669"/>
    <property type="project" value="UniProtKB-KW"/>
</dbReference>
<dbReference type="Gene3D" id="3.90.190.20">
    <property type="entry name" value="Mur ligase, C-terminal domain"/>
    <property type="match status" value="1"/>
</dbReference>
<dbReference type="GO" id="GO:0005524">
    <property type="term" value="F:ATP binding"/>
    <property type="evidence" value="ECO:0007669"/>
    <property type="project" value="UniProtKB-KW"/>
</dbReference>
<comment type="catalytic activity">
    <reaction evidence="14">
        <text>(6S)-5,6,7,8-tetrahydrofolyl-(gamma-L-Glu)(n) + L-glutamate + ATP = (6S)-5,6,7,8-tetrahydrofolyl-(gamma-L-Glu)(n+1) + ADP + phosphate + H(+)</text>
        <dbReference type="Rhea" id="RHEA:10580"/>
        <dbReference type="Rhea" id="RHEA-COMP:14738"/>
        <dbReference type="Rhea" id="RHEA-COMP:14740"/>
        <dbReference type="ChEBI" id="CHEBI:15378"/>
        <dbReference type="ChEBI" id="CHEBI:29985"/>
        <dbReference type="ChEBI" id="CHEBI:30616"/>
        <dbReference type="ChEBI" id="CHEBI:43474"/>
        <dbReference type="ChEBI" id="CHEBI:141005"/>
        <dbReference type="ChEBI" id="CHEBI:456216"/>
        <dbReference type="EC" id="6.3.2.17"/>
    </reaction>
</comment>
<evidence type="ECO:0000256" key="13">
    <source>
        <dbReference type="ARBA" id="ARBA00022909"/>
    </source>
</evidence>
<dbReference type="InterPro" id="IPR018109">
    <property type="entry name" value="Folylpolyglutamate_synth_CS"/>
</dbReference>
<evidence type="ECO:0000256" key="5">
    <source>
        <dbReference type="ARBA" id="ARBA00008276"/>
    </source>
</evidence>
<dbReference type="PANTHER" id="PTHR11136">
    <property type="entry name" value="FOLYLPOLYGLUTAMATE SYNTHASE-RELATED"/>
    <property type="match status" value="1"/>
</dbReference>
<comment type="catalytic activity">
    <reaction evidence="17">
        <text>7,8-dihydropteroate + L-glutamate + ATP = 7,8-dihydrofolate + ADP + phosphate + H(+)</text>
        <dbReference type="Rhea" id="RHEA:23584"/>
        <dbReference type="ChEBI" id="CHEBI:15378"/>
        <dbReference type="ChEBI" id="CHEBI:17839"/>
        <dbReference type="ChEBI" id="CHEBI:29985"/>
        <dbReference type="ChEBI" id="CHEBI:30616"/>
        <dbReference type="ChEBI" id="CHEBI:43474"/>
        <dbReference type="ChEBI" id="CHEBI:57451"/>
        <dbReference type="ChEBI" id="CHEBI:456216"/>
        <dbReference type="EC" id="6.3.2.12"/>
    </reaction>
</comment>
<evidence type="ECO:0000259" key="19">
    <source>
        <dbReference type="Pfam" id="PF02875"/>
    </source>
</evidence>
<keyword evidence="13" id="KW-0289">Folate biosynthesis</keyword>
<evidence type="ECO:0000313" key="23">
    <source>
        <dbReference type="Proteomes" id="UP000254191"/>
    </source>
</evidence>
<dbReference type="RefSeq" id="WP_004250684.1">
    <property type="nucleotide sequence ID" value="NZ_ABFDCH020000023.1"/>
</dbReference>
<dbReference type="NCBIfam" id="NF008101">
    <property type="entry name" value="PRK10846.1"/>
    <property type="match status" value="1"/>
</dbReference>
<name>A0A379GFT7_PROMI</name>
<evidence type="ECO:0000256" key="4">
    <source>
        <dbReference type="ARBA" id="ARBA00005150"/>
    </source>
</evidence>
<feature type="domain" description="Mur ligase C-terminal" evidence="19">
    <location>
        <begin position="296"/>
        <end position="414"/>
    </location>
</feature>
<dbReference type="GO" id="GO:0046656">
    <property type="term" value="P:folic acid biosynthetic process"/>
    <property type="evidence" value="ECO:0007669"/>
    <property type="project" value="UniProtKB-KW"/>
</dbReference>
<dbReference type="Pfam" id="PF08245">
    <property type="entry name" value="Mur_ligase_M"/>
    <property type="match status" value="1"/>
</dbReference>
<evidence type="ECO:0000259" key="20">
    <source>
        <dbReference type="Pfam" id="PF08245"/>
    </source>
</evidence>
<gene>
    <name evidence="22" type="primary">folC</name>
    <name evidence="22" type="ORF">NCTC11938_04149</name>
    <name evidence="21" type="ORF">PW210_000658</name>
</gene>
<evidence type="ECO:0000256" key="14">
    <source>
        <dbReference type="ARBA" id="ARBA00047493"/>
    </source>
</evidence>